<feature type="compositionally biased region" description="Polar residues" evidence="1">
    <location>
        <begin position="155"/>
        <end position="165"/>
    </location>
</feature>
<keyword evidence="2" id="KW-0812">Transmembrane</keyword>
<gene>
    <name evidence="3" type="ORF">AYBTSS11_LOCUS13769</name>
</gene>
<feature type="compositionally biased region" description="Basic and acidic residues" evidence="1">
    <location>
        <begin position="170"/>
        <end position="219"/>
    </location>
</feature>
<sequence length="624" mass="69165">MSTSIDVGAATVVGVDRLILFGLYILIQNLTSTYQLHVSLCDFFISFGTIQCSHAEKKKAEEPNLHVSVMGCWLFLGLVSDEVAALNDLGKFDYMDHLEGPNRNIKGTPQHEAPELEQSKKQMDQNEGKVDYMDHPEGPDQKFKGAPQPEAPEPDQSQKQMNQSEGDVGNMDHPEGPDKKFKGEPQRETPELDQSKKENNELEGVVRDMDHPQSPKQKFEGPPTPKYDPSKKQKNPMEGEDEYIDHPEGPDPKLKGVPPHSESDQSKKQMNQSDSEDILKNAPQYEATEPDQSKKQINQPEGEVDFVNSPEDPDQKFKDTPQPETPNIDESEKPINQSEAKSNPKPAIKSADDKGKQGLQTTDKEVPPELGAQKVATEAEDKGDEIAPKKKHFWSNKPAIGDAPKASIPKEPKTDPSKESDLTAAPQATVAKQPEMDIPEHIEVKVDEADTEPAEEVVPTETTPLLIHLLVSILSTFQLEELKSEQVDWYTKLLGQKKNFILHAFIAILSFLIFGLVPPVVYGFSFGESGDKDFKLAAVAAASLLCITMLSIAKAYIKRPNSYLTYFKTVLYYVSTGAVASLLSYIAGDLVKKLIEKLGWFESASSFSLQIPGIGVQQPGWRSY</sequence>
<feature type="compositionally biased region" description="Basic and acidic residues" evidence="1">
    <location>
        <begin position="408"/>
        <end position="421"/>
    </location>
</feature>
<feature type="compositionally biased region" description="Basic and acidic residues" evidence="1">
    <location>
        <begin position="228"/>
        <end position="237"/>
    </location>
</feature>
<feature type="compositionally biased region" description="Basic and acidic residues" evidence="1">
    <location>
        <begin position="112"/>
        <end position="143"/>
    </location>
</feature>
<keyword evidence="4" id="KW-1185">Reference proteome</keyword>
<evidence type="ECO:0008006" key="5">
    <source>
        <dbReference type="Google" id="ProtNLM"/>
    </source>
</evidence>
<keyword evidence="2" id="KW-1133">Transmembrane helix</keyword>
<dbReference type="Gramene" id="rna-AYBTSS11_LOCUS13769">
    <property type="protein sequence ID" value="CAJ1949529.1"/>
    <property type="gene ID" value="gene-AYBTSS11_LOCUS13769"/>
</dbReference>
<dbReference type="PANTHER" id="PTHR38937:SF2">
    <property type="entry name" value="MEMBRANE PROTEIN OF ER BODY-LIKE PROTEIN ISOFORM X1"/>
    <property type="match status" value="1"/>
</dbReference>
<feature type="transmembrane region" description="Helical" evidence="2">
    <location>
        <begin position="500"/>
        <end position="524"/>
    </location>
</feature>
<feature type="region of interest" description="Disordered" evidence="1">
    <location>
        <begin position="99"/>
        <end position="436"/>
    </location>
</feature>
<evidence type="ECO:0000256" key="2">
    <source>
        <dbReference type="SAM" id="Phobius"/>
    </source>
</evidence>
<proteinExistence type="predicted"/>
<organism evidence="3 4">
    <name type="scientific">Sphenostylis stenocarpa</name>
    <dbReference type="NCBI Taxonomy" id="92480"/>
    <lineage>
        <taxon>Eukaryota</taxon>
        <taxon>Viridiplantae</taxon>
        <taxon>Streptophyta</taxon>
        <taxon>Embryophyta</taxon>
        <taxon>Tracheophyta</taxon>
        <taxon>Spermatophyta</taxon>
        <taxon>Magnoliopsida</taxon>
        <taxon>eudicotyledons</taxon>
        <taxon>Gunneridae</taxon>
        <taxon>Pentapetalae</taxon>
        <taxon>rosids</taxon>
        <taxon>fabids</taxon>
        <taxon>Fabales</taxon>
        <taxon>Fabaceae</taxon>
        <taxon>Papilionoideae</taxon>
        <taxon>50 kb inversion clade</taxon>
        <taxon>NPAAA clade</taxon>
        <taxon>indigoferoid/millettioid clade</taxon>
        <taxon>Phaseoleae</taxon>
        <taxon>Sphenostylis</taxon>
    </lineage>
</organism>
<dbReference type="AlphaFoldDB" id="A0AA86SSN1"/>
<keyword evidence="2" id="KW-0472">Membrane</keyword>
<dbReference type="EMBL" id="OY731401">
    <property type="protein sequence ID" value="CAJ1949529.1"/>
    <property type="molecule type" value="Genomic_DNA"/>
</dbReference>
<feature type="compositionally biased region" description="Basic and acidic residues" evidence="1">
    <location>
        <begin position="350"/>
        <end position="367"/>
    </location>
</feature>
<dbReference type="PANTHER" id="PTHR38937">
    <property type="entry name" value="MEMBRANE PROTEIN OF ER BODY-LIKE PROTEIN"/>
    <property type="match status" value="1"/>
</dbReference>
<feature type="compositionally biased region" description="Basic and acidic residues" evidence="1">
    <location>
        <begin position="244"/>
        <end position="254"/>
    </location>
</feature>
<name>A0AA86SSN1_9FABA</name>
<reference evidence="3" key="1">
    <citation type="submission" date="2023-10" db="EMBL/GenBank/DDBJ databases">
        <authorList>
            <person name="Domelevo Entfellner J.-B."/>
        </authorList>
    </citation>
    <scope>NUCLEOTIDE SEQUENCE</scope>
</reference>
<evidence type="ECO:0000313" key="3">
    <source>
        <dbReference type="EMBL" id="CAJ1949529.1"/>
    </source>
</evidence>
<evidence type="ECO:0000313" key="4">
    <source>
        <dbReference type="Proteomes" id="UP001189624"/>
    </source>
</evidence>
<dbReference type="Proteomes" id="UP001189624">
    <property type="component" value="Chromosome 4"/>
</dbReference>
<feature type="compositionally biased region" description="Basic and acidic residues" evidence="1">
    <location>
        <begin position="377"/>
        <end position="388"/>
    </location>
</feature>
<dbReference type="InterPro" id="IPR052843">
    <property type="entry name" value="ER_body_metal_sequester"/>
</dbReference>
<accession>A0AA86SSN1</accession>
<feature type="transmembrane region" description="Helical" evidence="2">
    <location>
        <begin position="536"/>
        <end position="557"/>
    </location>
</feature>
<protein>
    <recommendedName>
        <fullName evidence="5">Membrane protein of ER body-like protein</fullName>
    </recommendedName>
</protein>
<feature type="transmembrane region" description="Helical" evidence="2">
    <location>
        <begin position="569"/>
        <end position="588"/>
    </location>
</feature>
<evidence type="ECO:0000256" key="1">
    <source>
        <dbReference type="SAM" id="MobiDB-lite"/>
    </source>
</evidence>